<organism evidence="1 2">
    <name type="scientific">Streptomyces coryli</name>
    <dbReference type="NCBI Taxonomy" id="1128680"/>
    <lineage>
        <taxon>Bacteria</taxon>
        <taxon>Bacillati</taxon>
        <taxon>Actinomycetota</taxon>
        <taxon>Actinomycetes</taxon>
        <taxon>Kitasatosporales</taxon>
        <taxon>Streptomycetaceae</taxon>
        <taxon>Streptomyces</taxon>
    </lineage>
</organism>
<name>A0A6G4UED0_9ACTN</name>
<dbReference type="EMBL" id="JAAKZV010000413">
    <property type="protein sequence ID" value="NGN70126.1"/>
    <property type="molecule type" value="Genomic_DNA"/>
</dbReference>
<dbReference type="AlphaFoldDB" id="A0A6G4UED0"/>
<reference evidence="1 2" key="1">
    <citation type="submission" date="2020-02" db="EMBL/GenBank/DDBJ databases">
        <title>Whole-genome analyses of novel actinobacteria.</title>
        <authorList>
            <person name="Sahin N."/>
        </authorList>
    </citation>
    <scope>NUCLEOTIDE SEQUENCE [LARGE SCALE GENOMIC DNA]</scope>
    <source>
        <strain evidence="1 2">A7024</strain>
    </source>
</reference>
<sequence>MSAVEFAGITSKTAKPAKEPTAAERIRTVLATSDSLALTLLDDGYRADLVGLHSTDAYGALTLRPPRDSALAARVIGAELGDLPAQLEFTDLAPVAVRDRVRAQVTLAGWLTPDADQPDADRLALRFDCAEAALTTPFGARTADPDELALATPDP</sequence>
<keyword evidence="2" id="KW-1185">Reference proteome</keyword>
<comment type="caution">
    <text evidence="1">The sequence shown here is derived from an EMBL/GenBank/DDBJ whole genome shotgun (WGS) entry which is preliminary data.</text>
</comment>
<proteinExistence type="predicted"/>
<accession>A0A6G4UED0</accession>
<gene>
    <name evidence="1" type="ORF">G5C51_40345</name>
</gene>
<feature type="non-terminal residue" evidence="1">
    <location>
        <position position="155"/>
    </location>
</feature>
<dbReference type="Proteomes" id="UP000481583">
    <property type="component" value="Unassembled WGS sequence"/>
</dbReference>
<evidence type="ECO:0000313" key="1">
    <source>
        <dbReference type="EMBL" id="NGN70126.1"/>
    </source>
</evidence>
<evidence type="ECO:0000313" key="2">
    <source>
        <dbReference type="Proteomes" id="UP000481583"/>
    </source>
</evidence>
<protein>
    <submittedName>
        <fullName evidence="1">DUF2470 domain-containing protein</fullName>
    </submittedName>
</protein>